<keyword evidence="1" id="KW-0175">Coiled coil</keyword>
<gene>
    <name evidence="3" type="ORF">DFH08DRAFT_1089542</name>
</gene>
<protein>
    <recommendedName>
        <fullName evidence="5">F-box domain-containing protein</fullName>
    </recommendedName>
</protein>
<sequence>MDEAKSSKWGKTSKADRSKLQVKTAPDTSFAPGTRQYALLSRNEPPDDSEYPFIHSLILDADAQLARIDQRISKAQKKLKRLEEERASVLGIRARNKAIVSPLRRMPPEVLGEIFSWTLPSIREEMDRRRFDMAASPWVLARISSHWRAVSLSIPSLWSRVVVDYSQGHVPSSSYPRALIQAQFQRAKNLKIHFYGCEIVSNSRPQIQMFQLLLQYSSRWEELCLGLTSEILALIAPLRDRFSSLERLWIQWDRSKSQPLTGFLGCFQTARTLIDVGILNEYRFVPISFPTHQLTRYHLDAPWREHARILRLAQNLVEAHIRVDFDGEPWPASNEPIDLSGLRRLYVSHLEILDFLKAPVLEGLAFWVERDDLSDILLILEAFVDRSACPLRRLYLKGSPDSHATTHILRSLPSVIELVIGHDVSGREAKKRVTALMTALNPSSTPSRVTGIIAPHLALLILACREENDIDYTAYFQMVKERWEAAAYALHTTKLLIQSGLQPDPETLAGLHTLQQNGLDFSLLEGSAAFMEMNIGMYAASWML</sequence>
<evidence type="ECO:0000313" key="3">
    <source>
        <dbReference type="EMBL" id="KAJ7302989.1"/>
    </source>
</evidence>
<accession>A0AAD7E9I4</accession>
<dbReference type="Proteomes" id="UP001218218">
    <property type="component" value="Unassembled WGS sequence"/>
</dbReference>
<reference evidence="3" key="1">
    <citation type="submission" date="2023-03" db="EMBL/GenBank/DDBJ databases">
        <title>Massive genome expansion in bonnet fungi (Mycena s.s.) driven by repeated elements and novel gene families across ecological guilds.</title>
        <authorList>
            <consortium name="Lawrence Berkeley National Laboratory"/>
            <person name="Harder C.B."/>
            <person name="Miyauchi S."/>
            <person name="Viragh M."/>
            <person name="Kuo A."/>
            <person name="Thoen E."/>
            <person name="Andreopoulos B."/>
            <person name="Lu D."/>
            <person name="Skrede I."/>
            <person name="Drula E."/>
            <person name="Henrissat B."/>
            <person name="Morin E."/>
            <person name="Kohler A."/>
            <person name="Barry K."/>
            <person name="LaButti K."/>
            <person name="Morin E."/>
            <person name="Salamov A."/>
            <person name="Lipzen A."/>
            <person name="Mereny Z."/>
            <person name="Hegedus B."/>
            <person name="Baldrian P."/>
            <person name="Stursova M."/>
            <person name="Weitz H."/>
            <person name="Taylor A."/>
            <person name="Grigoriev I.V."/>
            <person name="Nagy L.G."/>
            <person name="Martin F."/>
            <person name="Kauserud H."/>
        </authorList>
    </citation>
    <scope>NUCLEOTIDE SEQUENCE</scope>
    <source>
        <strain evidence="3">CBHHK002</strain>
    </source>
</reference>
<evidence type="ECO:0000256" key="2">
    <source>
        <dbReference type="SAM" id="MobiDB-lite"/>
    </source>
</evidence>
<evidence type="ECO:0008006" key="5">
    <source>
        <dbReference type="Google" id="ProtNLM"/>
    </source>
</evidence>
<proteinExistence type="predicted"/>
<feature type="coiled-coil region" evidence="1">
    <location>
        <begin position="58"/>
        <end position="92"/>
    </location>
</feature>
<dbReference type="EMBL" id="JARIHO010000109">
    <property type="protein sequence ID" value="KAJ7302989.1"/>
    <property type="molecule type" value="Genomic_DNA"/>
</dbReference>
<keyword evidence="4" id="KW-1185">Reference proteome</keyword>
<evidence type="ECO:0000256" key="1">
    <source>
        <dbReference type="SAM" id="Coils"/>
    </source>
</evidence>
<comment type="caution">
    <text evidence="3">The sequence shown here is derived from an EMBL/GenBank/DDBJ whole genome shotgun (WGS) entry which is preliminary data.</text>
</comment>
<dbReference type="AlphaFoldDB" id="A0AAD7E9I4"/>
<feature type="region of interest" description="Disordered" evidence="2">
    <location>
        <begin position="1"/>
        <end position="29"/>
    </location>
</feature>
<evidence type="ECO:0000313" key="4">
    <source>
        <dbReference type="Proteomes" id="UP001218218"/>
    </source>
</evidence>
<name>A0AAD7E9I4_9AGAR</name>
<organism evidence="3 4">
    <name type="scientific">Mycena albidolilacea</name>
    <dbReference type="NCBI Taxonomy" id="1033008"/>
    <lineage>
        <taxon>Eukaryota</taxon>
        <taxon>Fungi</taxon>
        <taxon>Dikarya</taxon>
        <taxon>Basidiomycota</taxon>
        <taxon>Agaricomycotina</taxon>
        <taxon>Agaricomycetes</taxon>
        <taxon>Agaricomycetidae</taxon>
        <taxon>Agaricales</taxon>
        <taxon>Marasmiineae</taxon>
        <taxon>Mycenaceae</taxon>
        <taxon>Mycena</taxon>
    </lineage>
</organism>